<dbReference type="PROSITE" id="PS50994">
    <property type="entry name" value="INTEGRASE"/>
    <property type="match status" value="1"/>
</dbReference>
<dbReference type="InterPro" id="IPR041588">
    <property type="entry name" value="Integrase_H2C2"/>
</dbReference>
<dbReference type="InterPro" id="IPR001584">
    <property type="entry name" value="Integrase_cat-core"/>
</dbReference>
<dbReference type="GO" id="GO:0003676">
    <property type="term" value="F:nucleic acid binding"/>
    <property type="evidence" value="ECO:0007669"/>
    <property type="project" value="InterPro"/>
</dbReference>
<dbReference type="InterPro" id="IPR036397">
    <property type="entry name" value="RNaseH_sf"/>
</dbReference>
<accession>A0A8X6Y262</accession>
<reference evidence="3" key="1">
    <citation type="submission" date="2020-08" db="EMBL/GenBank/DDBJ databases">
        <title>Multicomponent nature underlies the extraordinary mechanical properties of spider dragline silk.</title>
        <authorList>
            <person name="Kono N."/>
            <person name="Nakamura H."/>
            <person name="Mori M."/>
            <person name="Yoshida Y."/>
            <person name="Ohtoshi R."/>
            <person name="Malay A.D."/>
            <person name="Moran D.A.P."/>
            <person name="Tomita M."/>
            <person name="Numata K."/>
            <person name="Arakawa K."/>
        </authorList>
    </citation>
    <scope>NUCLEOTIDE SEQUENCE</scope>
</reference>
<sequence>MPGSTTEIKCDISPGTVRPYVPHALRRNVFFAVHNLSHPGIRATTKLISIRFVWTSMNRNIHIWICSCIPYQPLKIRRHTNSELGHFKVPGALFHHLYLDIIGHLPPSQGFSFCRTAIDRFSRWPEAYTFPDMTAKTVTATVNREWIPRFRVRGLITTDQGHQFEYHLSHELCACFEIHKIRTTPYHPLSNGLVEHTHRSLKATLMAQAPPRLTQVLIFVLLGIHTLNIPFYRPAQTTNRTNGLGFPLQPHNTYSQLPVEPNVNSTQMFSTLETIPAPQYTQMENITDTILLPFLLQAKCPPLRTAPDSTSVPLWISLDNSRKFWIIFLPTYRMYSNGESYMQSTFTSLKPNTFMPPDFKSTFSYGSQLPANSNSVFKDFDTSCTVLANLRHKSREHAAALGLF</sequence>
<dbReference type="Pfam" id="PF17921">
    <property type="entry name" value="Integrase_H2C2"/>
    <property type="match status" value="1"/>
</dbReference>
<dbReference type="Gene3D" id="3.30.420.10">
    <property type="entry name" value="Ribonuclease H-like superfamily/Ribonuclease H"/>
    <property type="match status" value="1"/>
</dbReference>
<gene>
    <name evidence="3" type="primary">BSL78_15316</name>
    <name evidence="3" type="ORF">TNIN_70111</name>
</gene>
<dbReference type="EC" id="2.7.7.49" evidence="1"/>
<protein>
    <recommendedName>
        <fullName evidence="1">RNA-directed DNA polymerase</fullName>
        <ecNumber evidence="1">2.7.7.49</ecNumber>
    </recommendedName>
</protein>
<dbReference type="OrthoDB" id="6514696at2759"/>
<dbReference type="PANTHER" id="PTHR37984">
    <property type="entry name" value="PROTEIN CBG26694"/>
    <property type="match status" value="1"/>
</dbReference>
<organism evidence="3 4">
    <name type="scientific">Trichonephila inaurata madagascariensis</name>
    <dbReference type="NCBI Taxonomy" id="2747483"/>
    <lineage>
        <taxon>Eukaryota</taxon>
        <taxon>Metazoa</taxon>
        <taxon>Ecdysozoa</taxon>
        <taxon>Arthropoda</taxon>
        <taxon>Chelicerata</taxon>
        <taxon>Arachnida</taxon>
        <taxon>Araneae</taxon>
        <taxon>Araneomorphae</taxon>
        <taxon>Entelegynae</taxon>
        <taxon>Araneoidea</taxon>
        <taxon>Nephilidae</taxon>
        <taxon>Trichonephila</taxon>
        <taxon>Trichonephila inaurata</taxon>
    </lineage>
</organism>
<evidence type="ECO:0000259" key="2">
    <source>
        <dbReference type="PROSITE" id="PS50994"/>
    </source>
</evidence>
<dbReference type="GO" id="GO:0003964">
    <property type="term" value="F:RNA-directed DNA polymerase activity"/>
    <property type="evidence" value="ECO:0007669"/>
    <property type="project" value="UniProtKB-EC"/>
</dbReference>
<evidence type="ECO:0000256" key="1">
    <source>
        <dbReference type="ARBA" id="ARBA00012493"/>
    </source>
</evidence>
<name>A0A8X6Y262_9ARAC</name>
<feature type="domain" description="Integrase catalytic" evidence="2">
    <location>
        <begin position="86"/>
        <end position="266"/>
    </location>
</feature>
<dbReference type="EMBL" id="BMAV01013678">
    <property type="protein sequence ID" value="GFY61526.1"/>
    <property type="molecule type" value="Genomic_DNA"/>
</dbReference>
<dbReference type="Pfam" id="PF00665">
    <property type="entry name" value="rve"/>
    <property type="match status" value="1"/>
</dbReference>
<evidence type="ECO:0000313" key="3">
    <source>
        <dbReference type="EMBL" id="GFY61526.1"/>
    </source>
</evidence>
<dbReference type="SUPFAM" id="SSF53098">
    <property type="entry name" value="Ribonuclease H-like"/>
    <property type="match status" value="1"/>
</dbReference>
<dbReference type="Gene3D" id="1.10.340.70">
    <property type="match status" value="1"/>
</dbReference>
<dbReference type="Proteomes" id="UP000886998">
    <property type="component" value="Unassembled WGS sequence"/>
</dbReference>
<dbReference type="InterPro" id="IPR050951">
    <property type="entry name" value="Retrovirus_Pol_polyprotein"/>
</dbReference>
<dbReference type="PANTHER" id="PTHR37984:SF15">
    <property type="entry name" value="INTEGRASE CATALYTIC DOMAIN-CONTAINING PROTEIN"/>
    <property type="match status" value="1"/>
</dbReference>
<dbReference type="GO" id="GO:0015074">
    <property type="term" value="P:DNA integration"/>
    <property type="evidence" value="ECO:0007669"/>
    <property type="project" value="InterPro"/>
</dbReference>
<keyword evidence="4" id="KW-1185">Reference proteome</keyword>
<dbReference type="AlphaFoldDB" id="A0A8X6Y262"/>
<dbReference type="InterPro" id="IPR012337">
    <property type="entry name" value="RNaseH-like_sf"/>
</dbReference>
<proteinExistence type="predicted"/>
<comment type="caution">
    <text evidence="3">The sequence shown here is derived from an EMBL/GenBank/DDBJ whole genome shotgun (WGS) entry which is preliminary data.</text>
</comment>
<evidence type="ECO:0000313" key="4">
    <source>
        <dbReference type="Proteomes" id="UP000886998"/>
    </source>
</evidence>